<evidence type="ECO:0000313" key="7">
    <source>
        <dbReference type="Proteomes" id="UP000217289"/>
    </source>
</evidence>
<protein>
    <recommendedName>
        <fullName evidence="5">Transglycosylase SLT domain-containing protein</fullName>
    </recommendedName>
</protein>
<evidence type="ECO:0000256" key="3">
    <source>
        <dbReference type="SAM" id="MobiDB-lite"/>
    </source>
</evidence>
<keyword evidence="2 4" id="KW-0732">Signal</keyword>
<organism evidence="6 7">
    <name type="scientific">Melittangium boletus DSM 14713</name>
    <dbReference type="NCBI Taxonomy" id="1294270"/>
    <lineage>
        <taxon>Bacteria</taxon>
        <taxon>Pseudomonadati</taxon>
        <taxon>Myxococcota</taxon>
        <taxon>Myxococcia</taxon>
        <taxon>Myxococcales</taxon>
        <taxon>Cystobacterineae</taxon>
        <taxon>Archangiaceae</taxon>
        <taxon>Melittangium</taxon>
    </lineage>
</organism>
<feature type="domain" description="Transglycosylase SLT" evidence="5">
    <location>
        <begin position="642"/>
        <end position="747"/>
    </location>
</feature>
<dbReference type="Pfam" id="PF01464">
    <property type="entry name" value="SLT"/>
    <property type="match status" value="1"/>
</dbReference>
<evidence type="ECO:0000256" key="1">
    <source>
        <dbReference type="ARBA" id="ARBA00007734"/>
    </source>
</evidence>
<dbReference type="SUPFAM" id="SSF48452">
    <property type="entry name" value="TPR-like"/>
    <property type="match status" value="1"/>
</dbReference>
<dbReference type="SUPFAM" id="SSF48435">
    <property type="entry name" value="Bacterial muramidases"/>
    <property type="match status" value="1"/>
</dbReference>
<evidence type="ECO:0000259" key="5">
    <source>
        <dbReference type="Pfam" id="PF01464"/>
    </source>
</evidence>
<gene>
    <name evidence="6" type="ORF">MEBOL_005139</name>
</gene>
<evidence type="ECO:0000256" key="2">
    <source>
        <dbReference type="ARBA" id="ARBA00022729"/>
    </source>
</evidence>
<dbReference type="PANTHER" id="PTHR37423:SF2">
    <property type="entry name" value="MEMBRANE-BOUND LYTIC MUREIN TRANSGLYCOSYLASE C"/>
    <property type="match status" value="1"/>
</dbReference>
<feature type="compositionally biased region" description="Low complexity" evidence="3">
    <location>
        <begin position="42"/>
        <end position="53"/>
    </location>
</feature>
<dbReference type="InterPro" id="IPR008939">
    <property type="entry name" value="Lytic_TGlycosylase_superhlx_U"/>
</dbReference>
<accession>A0A250IL52</accession>
<name>A0A250IL52_9BACT</name>
<dbReference type="SUPFAM" id="SSF53955">
    <property type="entry name" value="Lysozyme-like"/>
    <property type="match status" value="1"/>
</dbReference>
<dbReference type="GO" id="GO:0004553">
    <property type="term" value="F:hydrolase activity, hydrolyzing O-glycosyl compounds"/>
    <property type="evidence" value="ECO:0007669"/>
    <property type="project" value="InterPro"/>
</dbReference>
<dbReference type="InterPro" id="IPR019734">
    <property type="entry name" value="TPR_rpt"/>
</dbReference>
<dbReference type="AlphaFoldDB" id="A0A250IL52"/>
<reference evidence="6 7" key="1">
    <citation type="submission" date="2017-06" db="EMBL/GenBank/DDBJ databases">
        <authorList>
            <person name="Kim H.J."/>
            <person name="Triplett B.A."/>
        </authorList>
    </citation>
    <scope>NUCLEOTIDE SEQUENCE [LARGE SCALE GENOMIC DNA]</scope>
    <source>
        <strain evidence="6 7">DSM 14713</strain>
    </source>
</reference>
<dbReference type="CDD" id="cd13401">
    <property type="entry name" value="Slt70-like"/>
    <property type="match status" value="1"/>
</dbReference>
<dbReference type="InterPro" id="IPR008258">
    <property type="entry name" value="Transglycosylase_SLT_dom_1"/>
</dbReference>
<keyword evidence="7" id="KW-1185">Reference proteome</keyword>
<dbReference type="Proteomes" id="UP000217289">
    <property type="component" value="Chromosome"/>
</dbReference>
<dbReference type="EMBL" id="CP022163">
    <property type="protein sequence ID" value="ATB31676.1"/>
    <property type="molecule type" value="Genomic_DNA"/>
</dbReference>
<dbReference type="Gene3D" id="1.10.530.10">
    <property type="match status" value="1"/>
</dbReference>
<sequence length="799" mass="89195">MDHATLGVKRWPLLAALWMTPAWAEQPPPPPARPDISNLAESASSRPQLSSSLDSEDEEAPPEFTLGPAEPLASGERKWVHRVDAADLTSYFAEGTLAQAKDAHDQGRYRTALQLLEKEPPSLPVRYLRARSTLGQGAWAQAAQEFSALAQDFPALSDYFHYEAARAHERLRQWTEAIQHYAAVKSGARRYTEARFGMAYLLEKKQQDYAAAVEALTPLVQTDTPRPNAPAQAEAWLTIARLARYQADYNGEHRAHLAVWALHPFSREATAAVKGLRDLPYVPKWKVARAETLLSLHHNREAMEQLERMLPRLELPDALACRAHFAYGTALRKERKHTQAIRVLRPVTEQCQDEVLRPRALYVLGYSESVVEPERSITTYLQLAHDYPQHPYADDALFYAAGKALERGERAAAMGYLDQLIARYPDGNFAAEALFQRFWVYRAEGQNDAALEALTRIEAPQGRGSTHESVQRARYWRARQLSAMERTVEAHALLERVTAEGAATWYGLLARSRLAHEAPERAQAIVERLRVPTSPKEVWPLDAGSLAADPHFTTGIELLRLEHREAAAELLAVDRRGRGEESIRLLFHVLRATGHERHARPIAWALRREGLAAPTEAETRLIYSAAYPHAFRDLVVRHCRSARVDPDVMQALIREESAFNPNARSSTGALGLSQLMPATASVVARQLKLTLATPTALLEPRHNIRIGSAYLGSLQRRFSGNLAHAVASYNAGPAAVDRWLARFPTAELDEWVEQIPVEETRLYVKRVLGSAAAYQFLYDSGSLTTLAFGDKGSNNAGSR</sequence>
<dbReference type="InterPro" id="IPR023346">
    <property type="entry name" value="Lysozyme-like_dom_sf"/>
</dbReference>
<comment type="similarity">
    <text evidence="1">Belongs to the transglycosylase Slt family.</text>
</comment>
<dbReference type="Pfam" id="PF13174">
    <property type="entry name" value="TPR_6"/>
    <property type="match status" value="1"/>
</dbReference>
<feature type="region of interest" description="Disordered" evidence="3">
    <location>
        <begin position="23"/>
        <end position="71"/>
    </location>
</feature>
<dbReference type="InterPro" id="IPR011990">
    <property type="entry name" value="TPR-like_helical_dom_sf"/>
</dbReference>
<dbReference type="PANTHER" id="PTHR37423">
    <property type="entry name" value="SOLUBLE LYTIC MUREIN TRANSGLYCOSYLASE-RELATED"/>
    <property type="match status" value="1"/>
</dbReference>
<dbReference type="KEGG" id="mbd:MEBOL_005139"/>
<evidence type="ECO:0000256" key="4">
    <source>
        <dbReference type="SAM" id="SignalP"/>
    </source>
</evidence>
<evidence type="ECO:0000313" key="6">
    <source>
        <dbReference type="EMBL" id="ATB31676.1"/>
    </source>
</evidence>
<dbReference type="Gene3D" id="1.25.40.10">
    <property type="entry name" value="Tetratricopeptide repeat domain"/>
    <property type="match status" value="3"/>
</dbReference>
<feature type="chain" id="PRO_5012693396" description="Transglycosylase SLT domain-containing protein" evidence="4">
    <location>
        <begin position="25"/>
        <end position="799"/>
    </location>
</feature>
<dbReference type="RefSeq" id="WP_170115594.1">
    <property type="nucleotide sequence ID" value="NZ_CP022163.1"/>
</dbReference>
<dbReference type="GO" id="GO:0042597">
    <property type="term" value="C:periplasmic space"/>
    <property type="evidence" value="ECO:0007669"/>
    <property type="project" value="InterPro"/>
</dbReference>
<proteinExistence type="inferred from homology"/>
<feature type="signal peptide" evidence="4">
    <location>
        <begin position="1"/>
        <end position="24"/>
    </location>
</feature>